<reference evidence="10" key="1">
    <citation type="submission" date="2022-01" db="EMBL/GenBank/DDBJ databases">
        <authorList>
            <person name="Wang Y."/>
        </authorList>
    </citation>
    <scope>NUCLEOTIDE SEQUENCE</scope>
    <source>
        <strain evidence="10">WB101</strain>
    </source>
</reference>
<dbReference type="RefSeq" id="WP_237854824.1">
    <property type="nucleotide sequence ID" value="NZ_JAKLWS010000016.1"/>
</dbReference>
<evidence type="ECO:0000313" key="11">
    <source>
        <dbReference type="Proteomes" id="UP001165366"/>
    </source>
</evidence>
<protein>
    <submittedName>
        <fullName evidence="10">ATP-binding cassette domain-containing protein</fullName>
    </submittedName>
</protein>
<dbReference type="InterPro" id="IPR003439">
    <property type="entry name" value="ABC_transporter-like_ATP-bd"/>
</dbReference>
<dbReference type="CDD" id="cd18576">
    <property type="entry name" value="ABC_6TM_bac_exporter_ABCB8_10_like"/>
    <property type="match status" value="1"/>
</dbReference>
<dbReference type="InterPro" id="IPR039421">
    <property type="entry name" value="Type_1_exporter"/>
</dbReference>
<dbReference type="EMBL" id="JAKLWS010000016">
    <property type="protein sequence ID" value="MCG2589463.1"/>
    <property type="molecule type" value="Genomic_DNA"/>
</dbReference>
<keyword evidence="6 7" id="KW-0472">Membrane</keyword>
<feature type="domain" description="ABC transporter" evidence="8">
    <location>
        <begin position="351"/>
        <end position="585"/>
    </location>
</feature>
<dbReference type="InterPro" id="IPR027417">
    <property type="entry name" value="P-loop_NTPase"/>
</dbReference>
<accession>A0ABS9KF50</accession>
<dbReference type="Pfam" id="PF00005">
    <property type="entry name" value="ABC_tran"/>
    <property type="match status" value="1"/>
</dbReference>
<evidence type="ECO:0000256" key="1">
    <source>
        <dbReference type="ARBA" id="ARBA00004651"/>
    </source>
</evidence>
<keyword evidence="3" id="KW-0547">Nucleotide-binding</keyword>
<name>A0ABS9KF50_9BACT</name>
<evidence type="ECO:0000256" key="6">
    <source>
        <dbReference type="ARBA" id="ARBA00023136"/>
    </source>
</evidence>
<keyword evidence="2 7" id="KW-0812">Transmembrane</keyword>
<dbReference type="Gene3D" id="1.20.1560.10">
    <property type="entry name" value="ABC transporter type 1, transmembrane domain"/>
    <property type="match status" value="1"/>
</dbReference>
<dbReference type="Gene3D" id="3.40.50.300">
    <property type="entry name" value="P-loop containing nucleotide triphosphate hydrolases"/>
    <property type="match status" value="1"/>
</dbReference>
<dbReference type="InterPro" id="IPR036640">
    <property type="entry name" value="ABC1_TM_sf"/>
</dbReference>
<evidence type="ECO:0000256" key="5">
    <source>
        <dbReference type="ARBA" id="ARBA00022989"/>
    </source>
</evidence>
<dbReference type="PROSITE" id="PS50929">
    <property type="entry name" value="ABC_TM1F"/>
    <property type="match status" value="1"/>
</dbReference>
<feature type="transmembrane region" description="Helical" evidence="7">
    <location>
        <begin position="153"/>
        <end position="170"/>
    </location>
</feature>
<keyword evidence="5 7" id="KW-1133">Transmembrane helix</keyword>
<evidence type="ECO:0000259" key="8">
    <source>
        <dbReference type="PROSITE" id="PS50893"/>
    </source>
</evidence>
<feature type="transmembrane region" description="Helical" evidence="7">
    <location>
        <begin position="252"/>
        <end position="276"/>
    </location>
</feature>
<gene>
    <name evidence="10" type="ORF">L6773_12865</name>
</gene>
<evidence type="ECO:0000256" key="7">
    <source>
        <dbReference type="SAM" id="Phobius"/>
    </source>
</evidence>
<dbReference type="SMART" id="SM00382">
    <property type="entry name" value="AAA"/>
    <property type="match status" value="1"/>
</dbReference>
<feature type="domain" description="ABC transmembrane type-1" evidence="9">
    <location>
        <begin position="36"/>
        <end position="317"/>
    </location>
</feature>
<evidence type="ECO:0000259" key="9">
    <source>
        <dbReference type="PROSITE" id="PS50929"/>
    </source>
</evidence>
<dbReference type="PROSITE" id="PS00211">
    <property type="entry name" value="ABC_TRANSPORTER_1"/>
    <property type="match status" value="1"/>
</dbReference>
<comment type="subcellular location">
    <subcellularLocation>
        <location evidence="1">Cell membrane</location>
        <topology evidence="1">Multi-pass membrane protein</topology>
    </subcellularLocation>
</comment>
<feature type="transmembrane region" description="Helical" evidence="7">
    <location>
        <begin position="176"/>
        <end position="193"/>
    </location>
</feature>
<evidence type="ECO:0000256" key="4">
    <source>
        <dbReference type="ARBA" id="ARBA00022840"/>
    </source>
</evidence>
<dbReference type="PROSITE" id="PS50893">
    <property type="entry name" value="ABC_TRANSPORTER_2"/>
    <property type="match status" value="1"/>
</dbReference>
<keyword evidence="11" id="KW-1185">Reference proteome</keyword>
<reference evidence="10" key="2">
    <citation type="submission" date="2024-05" db="EMBL/GenBank/DDBJ databases">
        <title>Rhodohalobacter halophilus gen. nov., sp. nov., a moderately halophilic member of the family Balneolaceae.</title>
        <authorList>
            <person name="Xia J."/>
        </authorList>
    </citation>
    <scope>NUCLEOTIDE SEQUENCE</scope>
    <source>
        <strain evidence="10">WB101</strain>
    </source>
</reference>
<dbReference type="InterPro" id="IPR017871">
    <property type="entry name" value="ABC_transporter-like_CS"/>
</dbReference>
<evidence type="ECO:0000256" key="2">
    <source>
        <dbReference type="ARBA" id="ARBA00022692"/>
    </source>
</evidence>
<organism evidence="10 11">
    <name type="scientific">Rhodohalobacter sulfatireducens</name>
    <dbReference type="NCBI Taxonomy" id="2911366"/>
    <lineage>
        <taxon>Bacteria</taxon>
        <taxon>Pseudomonadati</taxon>
        <taxon>Balneolota</taxon>
        <taxon>Balneolia</taxon>
        <taxon>Balneolales</taxon>
        <taxon>Balneolaceae</taxon>
        <taxon>Rhodohalobacter</taxon>
    </lineage>
</organism>
<dbReference type="InterPro" id="IPR011527">
    <property type="entry name" value="ABC1_TM_dom"/>
</dbReference>
<dbReference type="PANTHER" id="PTHR43394">
    <property type="entry name" value="ATP-DEPENDENT PERMEASE MDL1, MITOCHONDRIAL"/>
    <property type="match status" value="1"/>
</dbReference>
<dbReference type="SUPFAM" id="SSF90123">
    <property type="entry name" value="ABC transporter transmembrane region"/>
    <property type="match status" value="1"/>
</dbReference>
<comment type="caution">
    <text evidence="10">The sequence shown here is derived from an EMBL/GenBank/DDBJ whole genome shotgun (WGS) entry which is preliminary data.</text>
</comment>
<feature type="transmembrane region" description="Helical" evidence="7">
    <location>
        <begin position="32"/>
        <end position="51"/>
    </location>
</feature>
<feature type="transmembrane region" description="Helical" evidence="7">
    <location>
        <begin position="71"/>
        <end position="92"/>
    </location>
</feature>
<dbReference type="GO" id="GO:0005524">
    <property type="term" value="F:ATP binding"/>
    <property type="evidence" value="ECO:0007669"/>
    <property type="project" value="UniProtKB-KW"/>
</dbReference>
<dbReference type="PANTHER" id="PTHR43394:SF1">
    <property type="entry name" value="ATP-BINDING CASSETTE SUB-FAMILY B MEMBER 10, MITOCHONDRIAL"/>
    <property type="match status" value="1"/>
</dbReference>
<dbReference type="SUPFAM" id="SSF52540">
    <property type="entry name" value="P-loop containing nucleoside triphosphate hydrolases"/>
    <property type="match status" value="1"/>
</dbReference>
<sequence>MPEEEKEVQQRSIKSLWTTLMEIFDLSKPYRFRFYAATVATIIASAIWLTVPLGLRELLDAVFESGDADLLNLLAIGLFFLFILQAVFSFTGNYHLEWVGERVITDLRKKVYQHLHRLGFRFFAERRLGEITSRLTNDVGSIRTALTDSLPQLLTITFSLIGSVSLMIMLNWRLSSVIFLTVPVVTIATRYFGKKIRELSRGIQDELADSTAVAEDALSAVRLVKAFVREDYEVDRYQTAVEKLFKTARRKVVLTQLFWSGVGIMFMTTLVIIFWYGGQEVLAGRLTAGDLVAFIIYALNISRSINQSSRLYTAVNSAAGASERIFELLDETPEIEDSPGAKPLKNVKGQVTLENLHFAYEDGRDVLKGISFEGKAGETIALVGPSGAGKTTLLNLLPRFYDPQDGSILIDGQDIRDLKVKSLREKISIVPQEIHLFGTSIKDNILYGKLDATDEEVIRAAKDANAHEFILETEHGYDTPIGERGVKLSGGQRQRLAIARAILKNPAILLLDEATSSLDSESEAQVQEALYRLMQNRTTFVIAHRLSTVQHANRILVLDEGEIVEEGTHLELIEQKGLYSHLYELQFRDLDADSQLNMRF</sequence>
<dbReference type="Proteomes" id="UP001165366">
    <property type="component" value="Unassembled WGS sequence"/>
</dbReference>
<evidence type="ECO:0000256" key="3">
    <source>
        <dbReference type="ARBA" id="ARBA00022741"/>
    </source>
</evidence>
<evidence type="ECO:0000313" key="10">
    <source>
        <dbReference type="EMBL" id="MCG2589463.1"/>
    </source>
</evidence>
<keyword evidence="4 10" id="KW-0067">ATP-binding</keyword>
<dbReference type="InterPro" id="IPR003593">
    <property type="entry name" value="AAA+_ATPase"/>
</dbReference>
<proteinExistence type="predicted"/>
<dbReference type="Pfam" id="PF00664">
    <property type="entry name" value="ABC_membrane"/>
    <property type="match status" value="1"/>
</dbReference>